<dbReference type="EMBL" id="FPCK01000001">
    <property type="protein sequence ID" value="SFV32279.1"/>
    <property type="molecule type" value="Genomic_DNA"/>
</dbReference>
<evidence type="ECO:0000313" key="3">
    <source>
        <dbReference type="Proteomes" id="UP000199074"/>
    </source>
</evidence>
<name>A0A1I7NC98_9HYPH</name>
<dbReference type="RefSeq" id="WP_092423087.1">
    <property type="nucleotide sequence ID" value="NZ_FPCK01000001.1"/>
</dbReference>
<evidence type="ECO:0000259" key="1">
    <source>
        <dbReference type="Pfam" id="PF12728"/>
    </source>
</evidence>
<evidence type="ECO:0000313" key="2">
    <source>
        <dbReference type="EMBL" id="SFV32279.1"/>
    </source>
</evidence>
<sequence length="63" mass="6725">MTNAQENLDLIWGAAAIGKVLGCSVRKTYHMLESGALPCCKQVGNRWVASRKALEAFFAGVAA</sequence>
<dbReference type="STRING" id="429728.SAMN05216456_1596"/>
<keyword evidence="3" id="KW-1185">Reference proteome</keyword>
<feature type="domain" description="Helix-turn-helix" evidence="1">
    <location>
        <begin position="19"/>
        <end position="59"/>
    </location>
</feature>
<organism evidence="2 3">
    <name type="scientific">Devosia crocina</name>
    <dbReference type="NCBI Taxonomy" id="429728"/>
    <lineage>
        <taxon>Bacteria</taxon>
        <taxon>Pseudomonadati</taxon>
        <taxon>Pseudomonadota</taxon>
        <taxon>Alphaproteobacteria</taxon>
        <taxon>Hyphomicrobiales</taxon>
        <taxon>Devosiaceae</taxon>
        <taxon>Devosia</taxon>
    </lineage>
</organism>
<dbReference type="Proteomes" id="UP000199074">
    <property type="component" value="Unassembled WGS sequence"/>
</dbReference>
<accession>A0A1I7NC98</accession>
<reference evidence="2 3" key="1">
    <citation type="submission" date="2016-10" db="EMBL/GenBank/DDBJ databases">
        <authorList>
            <person name="de Groot N.N."/>
        </authorList>
    </citation>
    <scope>NUCLEOTIDE SEQUENCE [LARGE SCALE GENOMIC DNA]</scope>
    <source>
        <strain evidence="2 3">IPL20</strain>
    </source>
</reference>
<dbReference type="AlphaFoldDB" id="A0A1I7NC98"/>
<gene>
    <name evidence="2" type="ORF">SAMN05216456_1596</name>
</gene>
<dbReference type="InterPro" id="IPR041657">
    <property type="entry name" value="HTH_17"/>
</dbReference>
<dbReference type="OrthoDB" id="7365539at2"/>
<dbReference type="Pfam" id="PF12728">
    <property type="entry name" value="HTH_17"/>
    <property type="match status" value="1"/>
</dbReference>
<protein>
    <submittedName>
        <fullName evidence="2">Helix-turn-helix domain-containing protein</fullName>
    </submittedName>
</protein>
<proteinExistence type="predicted"/>